<dbReference type="GO" id="GO:0008320">
    <property type="term" value="F:protein transmembrane transporter activity"/>
    <property type="evidence" value="ECO:0007669"/>
    <property type="project" value="UniProtKB-UniRule"/>
</dbReference>
<evidence type="ECO:0000256" key="4">
    <source>
        <dbReference type="ARBA" id="ARBA00022692"/>
    </source>
</evidence>
<evidence type="ECO:0000256" key="2">
    <source>
        <dbReference type="ARBA" id="ARBA00022448"/>
    </source>
</evidence>
<reference evidence="11 12" key="1">
    <citation type="submission" date="2020-08" db="EMBL/GenBank/DDBJ databases">
        <title>Genome sequence of Rhodobacteraceae bacterium Lw-13e.</title>
        <authorList>
            <person name="Poehlein A."/>
            <person name="Wolter L."/>
            <person name="Daniel R."/>
            <person name="Brinkhoff T."/>
        </authorList>
    </citation>
    <scope>NUCLEOTIDE SEQUENCE [LARGE SCALE GENOMIC DNA]</scope>
    <source>
        <strain evidence="11 12">Lw-13e</strain>
    </source>
</reference>
<gene>
    <name evidence="9 11" type="primary">tatB</name>
    <name evidence="11" type="ORF">PSAL_005150</name>
</gene>
<keyword evidence="5 9" id="KW-0653">Protein transport</keyword>
<evidence type="ECO:0000256" key="8">
    <source>
        <dbReference type="ARBA" id="ARBA00023136"/>
    </source>
</evidence>
<dbReference type="OrthoDB" id="7206969at2"/>
<dbReference type="GO" id="GO:0033281">
    <property type="term" value="C:TAT protein transport complex"/>
    <property type="evidence" value="ECO:0007669"/>
    <property type="project" value="UniProtKB-UniRule"/>
</dbReference>
<keyword evidence="12" id="KW-1185">Reference proteome</keyword>
<keyword evidence="8 9" id="KW-0472">Membrane</keyword>
<proteinExistence type="inferred from homology"/>
<evidence type="ECO:0000256" key="10">
    <source>
        <dbReference type="SAM" id="MobiDB-lite"/>
    </source>
</evidence>
<keyword evidence="3 9" id="KW-1003">Cell membrane</keyword>
<evidence type="ECO:0000313" key="12">
    <source>
        <dbReference type="Proteomes" id="UP000283786"/>
    </source>
</evidence>
<keyword evidence="6 9" id="KW-1133">Transmembrane helix</keyword>
<feature type="compositionally biased region" description="Low complexity" evidence="10">
    <location>
        <begin position="143"/>
        <end position="153"/>
    </location>
</feature>
<accession>A0A418SF47</accession>
<organism evidence="11 12">
    <name type="scientific">Pseudooceanicola algae</name>
    <dbReference type="NCBI Taxonomy" id="1537215"/>
    <lineage>
        <taxon>Bacteria</taxon>
        <taxon>Pseudomonadati</taxon>
        <taxon>Pseudomonadota</taxon>
        <taxon>Alphaproteobacteria</taxon>
        <taxon>Rhodobacterales</taxon>
        <taxon>Paracoccaceae</taxon>
        <taxon>Pseudooceanicola</taxon>
    </lineage>
</organism>
<feature type="region of interest" description="Disordered" evidence="10">
    <location>
        <begin position="123"/>
        <end position="186"/>
    </location>
</feature>
<protein>
    <recommendedName>
        <fullName evidence="9">Sec-independent protein translocase protein TatB</fullName>
    </recommendedName>
</protein>
<dbReference type="PANTHER" id="PTHR33162:SF1">
    <property type="entry name" value="SEC-INDEPENDENT PROTEIN TRANSLOCASE PROTEIN TATA, CHLOROPLASTIC"/>
    <property type="match status" value="1"/>
</dbReference>
<dbReference type="AlphaFoldDB" id="A0A418SF47"/>
<dbReference type="EMBL" id="CP060436">
    <property type="protein sequence ID" value="QPM89300.1"/>
    <property type="molecule type" value="Genomic_DNA"/>
</dbReference>
<evidence type="ECO:0000256" key="1">
    <source>
        <dbReference type="ARBA" id="ARBA00004167"/>
    </source>
</evidence>
<name>A0A418SF47_9RHOB</name>
<evidence type="ECO:0000256" key="7">
    <source>
        <dbReference type="ARBA" id="ARBA00023010"/>
    </source>
</evidence>
<dbReference type="PANTHER" id="PTHR33162">
    <property type="entry name" value="SEC-INDEPENDENT PROTEIN TRANSLOCASE PROTEIN TATA, CHLOROPLASTIC"/>
    <property type="match status" value="1"/>
</dbReference>
<dbReference type="InterPro" id="IPR018448">
    <property type="entry name" value="TatB"/>
</dbReference>
<dbReference type="PRINTS" id="PR01506">
    <property type="entry name" value="TATBPROTEIN"/>
</dbReference>
<dbReference type="Gene3D" id="1.20.5.3310">
    <property type="match status" value="1"/>
</dbReference>
<dbReference type="Proteomes" id="UP000283786">
    <property type="component" value="Chromosome"/>
</dbReference>
<dbReference type="HAMAP" id="MF_00237">
    <property type="entry name" value="TatB"/>
    <property type="match status" value="1"/>
</dbReference>
<dbReference type="KEGG" id="palw:PSAL_005150"/>
<dbReference type="Pfam" id="PF02416">
    <property type="entry name" value="TatA_B_E"/>
    <property type="match status" value="1"/>
</dbReference>
<keyword evidence="7 9" id="KW-0811">Translocation</keyword>
<dbReference type="InterPro" id="IPR003369">
    <property type="entry name" value="TatA/B/E"/>
</dbReference>
<dbReference type="NCBIfam" id="TIGR01410">
    <property type="entry name" value="tatB"/>
    <property type="match status" value="1"/>
</dbReference>
<keyword evidence="2 9" id="KW-0813">Transport</keyword>
<comment type="subcellular location">
    <subcellularLocation>
        <location evidence="9">Cell membrane</location>
        <topology evidence="9">Single-pass membrane protein</topology>
    </subcellularLocation>
    <subcellularLocation>
        <location evidence="1">Membrane</location>
        <topology evidence="1">Single-pass membrane protein</topology>
    </subcellularLocation>
</comment>
<evidence type="ECO:0000256" key="9">
    <source>
        <dbReference type="HAMAP-Rule" id="MF_00237"/>
    </source>
</evidence>
<evidence type="ECO:0000313" key="11">
    <source>
        <dbReference type="EMBL" id="QPM89300.1"/>
    </source>
</evidence>
<dbReference type="RefSeq" id="WP_119839637.1">
    <property type="nucleotide sequence ID" value="NZ_CP060436.1"/>
</dbReference>
<evidence type="ECO:0000256" key="6">
    <source>
        <dbReference type="ARBA" id="ARBA00022989"/>
    </source>
</evidence>
<keyword evidence="4 9" id="KW-0812">Transmembrane</keyword>
<comment type="subunit">
    <text evidence="9">The Tat system comprises two distinct complexes: a TatABC complex, containing multiple copies of TatA, TatB and TatC subunits, and a separate TatA complex, containing only TatA subunits. Substrates initially bind to the TatABC complex, which probably triggers association of the separate TatA complex to form the active translocon.</text>
</comment>
<evidence type="ECO:0000256" key="3">
    <source>
        <dbReference type="ARBA" id="ARBA00022475"/>
    </source>
</evidence>
<sequence>MFGMGWTEILVIGVVALVVVGPKELPGLFRNVGQFVGRARGMAKEFTRAMEEAADQSGMREASNTLKGLSNPKAFGLDKVREATDLTKWKPESSTGKLAAERAEASKKIQAAAAKAATNRIEGEKAAASAATTELHTPKISGPAPAVAPQVQPTPRSVNRPTKKREIQKGAAPRSARTRNAPIRKD</sequence>
<dbReference type="GO" id="GO:0043953">
    <property type="term" value="P:protein transport by the Tat complex"/>
    <property type="evidence" value="ECO:0007669"/>
    <property type="project" value="UniProtKB-UniRule"/>
</dbReference>
<comment type="function">
    <text evidence="9">Part of the twin-arginine translocation (Tat) system that transports large folded proteins containing a characteristic twin-arginine motif in their signal peptide across membranes. Together with TatC, TatB is part of a receptor directly interacting with Tat signal peptides. TatB may form an oligomeric binding site that transiently accommodates folded Tat precursor proteins before their translocation.</text>
</comment>
<comment type="similarity">
    <text evidence="9">Belongs to the TatB family.</text>
</comment>
<evidence type="ECO:0000256" key="5">
    <source>
        <dbReference type="ARBA" id="ARBA00022927"/>
    </source>
</evidence>